<dbReference type="SMART" id="SM00174">
    <property type="entry name" value="RHO"/>
    <property type="match status" value="1"/>
</dbReference>
<evidence type="ECO:0000256" key="2">
    <source>
        <dbReference type="ARBA" id="ARBA00023134"/>
    </source>
</evidence>
<dbReference type="Proteomes" id="UP001431209">
    <property type="component" value="Unassembled WGS sequence"/>
</dbReference>
<dbReference type="GO" id="GO:0003924">
    <property type="term" value="F:GTPase activity"/>
    <property type="evidence" value="ECO:0007669"/>
    <property type="project" value="InterPro"/>
</dbReference>
<evidence type="ECO:0000313" key="4">
    <source>
        <dbReference type="EMBL" id="KAL0487418.1"/>
    </source>
</evidence>
<dbReference type="InterPro" id="IPR020849">
    <property type="entry name" value="Small_GTPase_Ras-type"/>
</dbReference>
<dbReference type="PROSITE" id="PS51421">
    <property type="entry name" value="RAS"/>
    <property type="match status" value="1"/>
</dbReference>
<keyword evidence="5" id="KW-1185">Reference proteome</keyword>
<dbReference type="PRINTS" id="PR00449">
    <property type="entry name" value="RASTRNSFRMNG"/>
</dbReference>
<dbReference type="Gene3D" id="3.40.50.300">
    <property type="entry name" value="P-loop containing nucleotide triphosphate hydrolases"/>
    <property type="match status" value="1"/>
</dbReference>
<comment type="caution">
    <text evidence="4">The sequence shown here is derived from an EMBL/GenBank/DDBJ whole genome shotgun (WGS) entry which is preliminary data.</text>
</comment>
<protein>
    <submittedName>
        <fullName evidence="4">Ras-related protein Rap</fullName>
    </submittedName>
</protein>
<evidence type="ECO:0000256" key="1">
    <source>
        <dbReference type="ARBA" id="ARBA00022741"/>
    </source>
</evidence>
<dbReference type="SMART" id="SM00175">
    <property type="entry name" value="RAB"/>
    <property type="match status" value="1"/>
</dbReference>
<keyword evidence="2" id="KW-0342">GTP-binding</keyword>
<dbReference type="GO" id="GO:0016020">
    <property type="term" value="C:membrane"/>
    <property type="evidence" value="ECO:0007669"/>
    <property type="project" value="InterPro"/>
</dbReference>
<sequence>MSDLLRNRMSVRSSKRDSTMLSSSPSSPLVFDKELPEVLNLKLTVVGPSMSGKSCVTQQFCLGQYVQEHEETIEDVFNKKCEINIEHPAHRTVTSKRSVVCNLELIDTCGNIDTMNNMSRESISNSDGVLIVFSVGDNDSYSAVMTYYDEVQKIKPLVPTVVCANKIDDKVLISDTAIMVVAGACGKVPFIKTSAVARVGIDECFSKLVNEVLDRNYLCMMDSTTSEETVAARKSISQRLSRVFKK</sequence>
<dbReference type="PANTHER" id="PTHR24070">
    <property type="entry name" value="RAS, DI-RAS, AND RHEB FAMILY MEMBERS OF SMALL GTPASE SUPERFAMILY"/>
    <property type="match status" value="1"/>
</dbReference>
<reference evidence="4 5" key="1">
    <citation type="submission" date="2024-03" db="EMBL/GenBank/DDBJ databases">
        <title>The Acrasis kona genome and developmental transcriptomes reveal deep origins of eukaryotic multicellular pathways.</title>
        <authorList>
            <person name="Sheikh S."/>
            <person name="Fu C.-J."/>
            <person name="Brown M.W."/>
            <person name="Baldauf S.L."/>
        </authorList>
    </citation>
    <scope>NUCLEOTIDE SEQUENCE [LARGE SCALE GENOMIC DNA]</scope>
    <source>
        <strain evidence="4 5">ATCC MYA-3509</strain>
    </source>
</reference>
<proteinExistence type="predicted"/>
<organism evidence="4 5">
    <name type="scientific">Acrasis kona</name>
    <dbReference type="NCBI Taxonomy" id="1008807"/>
    <lineage>
        <taxon>Eukaryota</taxon>
        <taxon>Discoba</taxon>
        <taxon>Heterolobosea</taxon>
        <taxon>Tetramitia</taxon>
        <taxon>Eutetramitia</taxon>
        <taxon>Acrasidae</taxon>
        <taxon>Acrasis</taxon>
    </lineage>
</organism>
<dbReference type="InterPro" id="IPR005225">
    <property type="entry name" value="Small_GTP-bd"/>
</dbReference>
<dbReference type="GO" id="GO:0005525">
    <property type="term" value="F:GTP binding"/>
    <property type="evidence" value="ECO:0007669"/>
    <property type="project" value="UniProtKB-KW"/>
</dbReference>
<dbReference type="GO" id="GO:0007165">
    <property type="term" value="P:signal transduction"/>
    <property type="evidence" value="ECO:0007669"/>
    <property type="project" value="InterPro"/>
</dbReference>
<name>A0AAW2ZEK0_9EUKA</name>
<keyword evidence="1" id="KW-0547">Nucleotide-binding</keyword>
<dbReference type="PROSITE" id="PS51419">
    <property type="entry name" value="RAB"/>
    <property type="match status" value="1"/>
</dbReference>
<evidence type="ECO:0000313" key="5">
    <source>
        <dbReference type="Proteomes" id="UP001431209"/>
    </source>
</evidence>
<dbReference type="InterPro" id="IPR001806">
    <property type="entry name" value="Small_GTPase"/>
</dbReference>
<dbReference type="Pfam" id="PF00071">
    <property type="entry name" value="Ras"/>
    <property type="match status" value="1"/>
</dbReference>
<dbReference type="SUPFAM" id="SSF52540">
    <property type="entry name" value="P-loop containing nucleoside triphosphate hydrolases"/>
    <property type="match status" value="1"/>
</dbReference>
<gene>
    <name evidence="4" type="ORF">AKO1_000846</name>
</gene>
<dbReference type="EMBL" id="JAOPGA020001338">
    <property type="protein sequence ID" value="KAL0487418.1"/>
    <property type="molecule type" value="Genomic_DNA"/>
</dbReference>
<dbReference type="NCBIfam" id="TIGR00231">
    <property type="entry name" value="small_GTP"/>
    <property type="match status" value="1"/>
</dbReference>
<dbReference type="AlphaFoldDB" id="A0AAW2ZEK0"/>
<feature type="region of interest" description="Disordered" evidence="3">
    <location>
        <begin position="1"/>
        <end position="28"/>
    </location>
</feature>
<dbReference type="InterPro" id="IPR027417">
    <property type="entry name" value="P-loop_NTPase"/>
</dbReference>
<evidence type="ECO:0000256" key="3">
    <source>
        <dbReference type="SAM" id="MobiDB-lite"/>
    </source>
</evidence>
<accession>A0AAW2ZEK0</accession>
<dbReference type="SMART" id="SM00173">
    <property type="entry name" value="RAS"/>
    <property type="match status" value="1"/>
</dbReference>